<dbReference type="PANTHER" id="PTHR11953:SF1">
    <property type="entry name" value="EXOSOME COMPLEX COMPONENT RRP46"/>
    <property type="match status" value="1"/>
</dbReference>
<evidence type="ECO:0000256" key="3">
    <source>
        <dbReference type="ARBA" id="ARBA00022552"/>
    </source>
</evidence>
<keyword evidence="4" id="KW-0271">Exosome</keyword>
<dbReference type="PANTHER" id="PTHR11953">
    <property type="entry name" value="EXOSOME COMPLEX COMPONENT"/>
    <property type="match status" value="1"/>
</dbReference>
<dbReference type="SUPFAM" id="SSF55666">
    <property type="entry name" value="Ribonuclease PH domain 2-like"/>
    <property type="match status" value="1"/>
</dbReference>
<evidence type="ECO:0000256" key="1">
    <source>
        <dbReference type="ARBA" id="ARBA00004123"/>
    </source>
</evidence>
<feature type="compositionally biased region" description="Low complexity" evidence="6">
    <location>
        <begin position="62"/>
        <end position="71"/>
    </location>
</feature>
<evidence type="ECO:0000256" key="5">
    <source>
        <dbReference type="ARBA" id="ARBA00023242"/>
    </source>
</evidence>
<dbReference type="EMBL" id="JAUJLE010000108">
    <property type="protein sequence ID" value="KAK0982072.1"/>
    <property type="molecule type" value="Genomic_DNA"/>
</dbReference>
<organism evidence="8 9">
    <name type="scientific">Friedmanniomyces endolithicus</name>
    <dbReference type="NCBI Taxonomy" id="329885"/>
    <lineage>
        <taxon>Eukaryota</taxon>
        <taxon>Fungi</taxon>
        <taxon>Dikarya</taxon>
        <taxon>Ascomycota</taxon>
        <taxon>Pezizomycotina</taxon>
        <taxon>Dothideomycetes</taxon>
        <taxon>Dothideomycetidae</taxon>
        <taxon>Mycosphaerellales</taxon>
        <taxon>Teratosphaeriaceae</taxon>
        <taxon>Friedmanniomyces</taxon>
    </lineage>
</organism>
<comment type="similarity">
    <text evidence="2">Belongs to the RNase PH family.</text>
</comment>
<dbReference type="InterPro" id="IPR036345">
    <property type="entry name" value="ExoRNase_PH_dom2_sf"/>
</dbReference>
<dbReference type="GO" id="GO:0000176">
    <property type="term" value="C:nuclear exosome (RNase complex)"/>
    <property type="evidence" value="ECO:0007669"/>
    <property type="project" value="TreeGrafter"/>
</dbReference>
<dbReference type="SUPFAM" id="SSF54211">
    <property type="entry name" value="Ribosomal protein S5 domain 2-like"/>
    <property type="match status" value="1"/>
</dbReference>
<feature type="region of interest" description="Disordered" evidence="6">
    <location>
        <begin position="134"/>
        <end position="160"/>
    </location>
</feature>
<dbReference type="GO" id="GO:0034475">
    <property type="term" value="P:U4 snRNA 3'-end processing"/>
    <property type="evidence" value="ECO:0007669"/>
    <property type="project" value="TreeGrafter"/>
</dbReference>
<dbReference type="CDD" id="cd11372">
    <property type="entry name" value="RNase_PH_RRP46"/>
    <property type="match status" value="1"/>
</dbReference>
<evidence type="ECO:0000313" key="8">
    <source>
        <dbReference type="EMBL" id="KAK0982072.1"/>
    </source>
</evidence>
<reference evidence="8" key="1">
    <citation type="submission" date="2023-06" db="EMBL/GenBank/DDBJ databases">
        <title>Black Yeasts Isolated from many extreme environments.</title>
        <authorList>
            <person name="Coleine C."/>
            <person name="Stajich J.E."/>
            <person name="Selbmann L."/>
        </authorList>
    </citation>
    <scope>NUCLEOTIDE SEQUENCE</scope>
    <source>
        <strain evidence="8">CCFEE 5200</strain>
    </source>
</reference>
<dbReference type="AlphaFoldDB" id="A0AAN6KGQ1"/>
<dbReference type="InterPro" id="IPR020568">
    <property type="entry name" value="Ribosomal_Su5_D2-typ_SF"/>
</dbReference>
<sequence length="470" mass="50609">MAPSRALSPVRPMSSLARMPSPLSSPTLRPSSPLGPRPTTTPFDNLQLPSPRNLHHSKASGNSNRRANNASLKLPSLPRFHPSNYSHSGQSNTQQTFESLSSNGPSSPRAHQPALSDAQRQLFFHQREMVSAARAVPAASERPNSPRLGPLGSPGPVTPLELEAHEGYLTAGQRSSGREYHSEGQLVERLIRQEAARQRQRSSQSISDGFLTSNVQKQVDKVSLEEKQVNMGPDISHHPLHGADGSVTFSSTLCSILAAANGPVEVQRRDELPEEAAVEVNIRPVSGVSGPRERWLESVVAAVLRSVLHLQMHPRTLIQVTLQITQAPSSTLKGAVRDVALLPSLINASFLALADGGLPLRNTVAAVLLAVVSTGEVREDPTEKELVGCKSLHGLAYNNHGDLLLSESAGSFDLVEWERIADQAEETCRAAMAPLDEDGVVMEGTTSSGPWLRQELTDKAQAAVAWREAT</sequence>
<feature type="compositionally biased region" description="Low complexity" evidence="6">
    <location>
        <begin position="20"/>
        <end position="42"/>
    </location>
</feature>
<evidence type="ECO:0000313" key="9">
    <source>
        <dbReference type="Proteomes" id="UP001175353"/>
    </source>
</evidence>
<name>A0AAN6KGQ1_9PEZI</name>
<dbReference type="GO" id="GO:0006364">
    <property type="term" value="P:rRNA processing"/>
    <property type="evidence" value="ECO:0007669"/>
    <property type="project" value="UniProtKB-KW"/>
</dbReference>
<evidence type="ECO:0000259" key="7">
    <source>
        <dbReference type="Pfam" id="PF01138"/>
    </source>
</evidence>
<gene>
    <name evidence="8" type="primary">RRP46_3</name>
    <name evidence="8" type="ORF">LTR91_011656</name>
</gene>
<dbReference type="Gene3D" id="3.30.230.70">
    <property type="entry name" value="GHMP Kinase, N-terminal domain"/>
    <property type="match status" value="1"/>
</dbReference>
<dbReference type="GO" id="GO:0071028">
    <property type="term" value="P:nuclear mRNA surveillance"/>
    <property type="evidence" value="ECO:0007669"/>
    <property type="project" value="TreeGrafter"/>
</dbReference>
<keyword evidence="3" id="KW-0698">rRNA processing</keyword>
<protein>
    <submittedName>
        <fullName evidence="8">Exosome non-catalytic core subunit rrp46</fullName>
    </submittedName>
</protein>
<dbReference type="Proteomes" id="UP001175353">
    <property type="component" value="Unassembled WGS sequence"/>
</dbReference>
<evidence type="ECO:0000256" key="6">
    <source>
        <dbReference type="SAM" id="MobiDB-lite"/>
    </source>
</evidence>
<dbReference type="GO" id="GO:0003723">
    <property type="term" value="F:RNA binding"/>
    <property type="evidence" value="ECO:0007669"/>
    <property type="project" value="TreeGrafter"/>
</dbReference>
<feature type="domain" description="Exoribonuclease phosphorolytic" evidence="7">
    <location>
        <begin position="240"/>
        <end position="359"/>
    </location>
</feature>
<feature type="compositionally biased region" description="Low complexity" evidence="6">
    <location>
        <begin position="143"/>
        <end position="155"/>
    </location>
</feature>
<dbReference type="InterPro" id="IPR027408">
    <property type="entry name" value="PNPase/RNase_PH_dom_sf"/>
</dbReference>
<dbReference type="GO" id="GO:0016075">
    <property type="term" value="P:rRNA catabolic process"/>
    <property type="evidence" value="ECO:0007669"/>
    <property type="project" value="TreeGrafter"/>
</dbReference>
<evidence type="ECO:0000256" key="4">
    <source>
        <dbReference type="ARBA" id="ARBA00022835"/>
    </source>
</evidence>
<dbReference type="InterPro" id="IPR001247">
    <property type="entry name" value="ExoRNase_PH_dom1"/>
</dbReference>
<evidence type="ECO:0000256" key="2">
    <source>
        <dbReference type="ARBA" id="ARBA00006678"/>
    </source>
</evidence>
<feature type="compositionally biased region" description="Polar residues" evidence="6">
    <location>
        <begin position="83"/>
        <end position="106"/>
    </location>
</feature>
<dbReference type="Pfam" id="PF01138">
    <property type="entry name" value="RNase_PH"/>
    <property type="match status" value="1"/>
</dbReference>
<proteinExistence type="inferred from homology"/>
<dbReference type="GO" id="GO:0005730">
    <property type="term" value="C:nucleolus"/>
    <property type="evidence" value="ECO:0007669"/>
    <property type="project" value="TreeGrafter"/>
</dbReference>
<dbReference type="GO" id="GO:0000177">
    <property type="term" value="C:cytoplasmic exosome (RNase complex)"/>
    <property type="evidence" value="ECO:0007669"/>
    <property type="project" value="TreeGrafter"/>
</dbReference>
<keyword evidence="9" id="KW-1185">Reference proteome</keyword>
<comment type="caution">
    <text evidence="8">The sequence shown here is derived from an EMBL/GenBank/DDBJ whole genome shotgun (WGS) entry which is preliminary data.</text>
</comment>
<accession>A0AAN6KGQ1</accession>
<comment type="subcellular location">
    <subcellularLocation>
        <location evidence="1">Nucleus</location>
    </subcellularLocation>
</comment>
<keyword evidence="5" id="KW-0539">Nucleus</keyword>
<feature type="region of interest" description="Disordered" evidence="6">
    <location>
        <begin position="1"/>
        <end position="115"/>
    </location>
</feature>
<dbReference type="InterPro" id="IPR050080">
    <property type="entry name" value="RNase_PH"/>
</dbReference>
<dbReference type="GO" id="GO:0071051">
    <property type="term" value="P:poly(A)-dependent snoRNA 3'-end processing"/>
    <property type="evidence" value="ECO:0007669"/>
    <property type="project" value="TreeGrafter"/>
</dbReference>